<dbReference type="Gene3D" id="1.25.40.20">
    <property type="entry name" value="Ankyrin repeat-containing domain"/>
    <property type="match status" value="5"/>
</dbReference>
<dbReference type="InterPro" id="IPR051637">
    <property type="entry name" value="Ank_repeat_dom-contain_49"/>
</dbReference>
<feature type="repeat" description="ANK" evidence="3">
    <location>
        <begin position="274"/>
        <end position="295"/>
    </location>
</feature>
<evidence type="ECO:0000256" key="1">
    <source>
        <dbReference type="ARBA" id="ARBA00022737"/>
    </source>
</evidence>
<accession>A0A9P8IBB6</accession>
<feature type="repeat" description="ANK" evidence="3">
    <location>
        <begin position="206"/>
        <end position="239"/>
    </location>
</feature>
<gene>
    <name evidence="4" type="ORF">GP486_007707</name>
</gene>
<keyword evidence="1" id="KW-0677">Repeat</keyword>
<dbReference type="InterPro" id="IPR002110">
    <property type="entry name" value="Ankyrin_rpt"/>
</dbReference>
<feature type="non-terminal residue" evidence="4">
    <location>
        <position position="590"/>
    </location>
</feature>
<dbReference type="SMART" id="SM00248">
    <property type="entry name" value="ANK"/>
    <property type="match status" value="9"/>
</dbReference>
<dbReference type="EMBL" id="JAGHQM010002351">
    <property type="protein sequence ID" value="KAH0550927.1"/>
    <property type="molecule type" value="Genomic_DNA"/>
</dbReference>
<organism evidence="4 5">
    <name type="scientific">Trichoglossum hirsutum</name>
    <dbReference type="NCBI Taxonomy" id="265104"/>
    <lineage>
        <taxon>Eukaryota</taxon>
        <taxon>Fungi</taxon>
        <taxon>Dikarya</taxon>
        <taxon>Ascomycota</taxon>
        <taxon>Pezizomycotina</taxon>
        <taxon>Geoglossomycetes</taxon>
        <taxon>Geoglossales</taxon>
        <taxon>Geoglossaceae</taxon>
        <taxon>Trichoglossum</taxon>
    </lineage>
</organism>
<comment type="caution">
    <text evidence="4">The sequence shown here is derived from an EMBL/GenBank/DDBJ whole genome shotgun (WGS) entry which is preliminary data.</text>
</comment>
<name>A0A9P8IBB6_9PEZI</name>
<feature type="repeat" description="ANK" evidence="3">
    <location>
        <begin position="33"/>
        <end position="57"/>
    </location>
</feature>
<dbReference type="Proteomes" id="UP000750711">
    <property type="component" value="Unassembled WGS sequence"/>
</dbReference>
<keyword evidence="2 3" id="KW-0040">ANK repeat</keyword>
<evidence type="ECO:0000313" key="4">
    <source>
        <dbReference type="EMBL" id="KAH0550927.1"/>
    </source>
</evidence>
<dbReference type="PROSITE" id="PS50297">
    <property type="entry name" value="ANK_REP_REGION"/>
    <property type="match status" value="6"/>
</dbReference>
<protein>
    <recommendedName>
        <fullName evidence="6">Ankyrin repeat protein</fullName>
    </recommendedName>
</protein>
<reference evidence="4" key="1">
    <citation type="submission" date="2021-03" db="EMBL/GenBank/DDBJ databases">
        <title>Comparative genomics and phylogenomic investigation of the class Geoglossomycetes provide insights into ecological specialization and systematics.</title>
        <authorList>
            <person name="Melie T."/>
            <person name="Pirro S."/>
            <person name="Miller A.N."/>
            <person name="Quandt A."/>
        </authorList>
    </citation>
    <scope>NUCLEOTIDE SEQUENCE</scope>
    <source>
        <strain evidence="4">CAQ_001_2017</strain>
    </source>
</reference>
<dbReference type="PANTHER" id="PTHR24180:SF45">
    <property type="entry name" value="POLY [ADP-RIBOSE] POLYMERASE TANKYRASE"/>
    <property type="match status" value="1"/>
</dbReference>
<dbReference type="Pfam" id="PF00023">
    <property type="entry name" value="Ank"/>
    <property type="match status" value="1"/>
</dbReference>
<evidence type="ECO:0008006" key="6">
    <source>
        <dbReference type="Google" id="ProtNLM"/>
    </source>
</evidence>
<evidence type="ECO:0000256" key="2">
    <source>
        <dbReference type="ARBA" id="ARBA00023043"/>
    </source>
</evidence>
<keyword evidence="5" id="KW-1185">Reference proteome</keyword>
<proteinExistence type="predicted"/>
<feature type="repeat" description="ANK" evidence="3">
    <location>
        <begin position="103"/>
        <end position="125"/>
    </location>
</feature>
<sequence length="590" mass="65238">MSLSLLEASKNGNRAEVQNLLETGLDVNLKDETSRTALSWAAGNGHHEVVSMLLESGGIEADAVDKTGRTPLAWAVSNGHETAIHVLINKKRDNIDLECEYEPGRTPLSWAAEHGDLSLVNLLVDYANVDAKDRSGRTPLSLAASGGYTGVVRSLIDKHAETDSRDIDGRTPLSWAAGHGHETMVKSLLGLESKGFHIDPDGEDHAQRTPLSWAAASGHDAVVALLLEKKGIDPDSEDSGGRTPLSWAAGNGHDAVVTLLLEKKRVDPDLEDVKGRTPLSWAAGNGHVAVVNRLLGEKLVDPIFEDITGRTPLVWAIENGHEAAETALAPDSPDTHGPDVNIQPVVHKTGAHENLDLEPPQKEPSAEKRLLSRWKGHIFGLVTIPCVRSNMESESRPFFITTLRPRNFRGIYVVVGIMNKKTGIPKERFIKKDARGAKTDLFERIRWAHKSMRPWWRRILSLKAVSGFSMYECHPKSGYHTPVELDQRTKWTLSRFYGEYNTDPKDEDDHWEEWIIEHFNLRHKTPERGKYALELVLGWSVTKIVLYGSTPILLSLAIGFWYTARVGGDNRNAIIQTAWTISAYILASGG</sequence>
<feature type="repeat" description="ANK" evidence="3">
    <location>
        <begin position="240"/>
        <end position="263"/>
    </location>
</feature>
<dbReference type="SUPFAM" id="SSF48403">
    <property type="entry name" value="Ankyrin repeat"/>
    <property type="match status" value="1"/>
</dbReference>
<dbReference type="PROSITE" id="PS50088">
    <property type="entry name" value="ANK_REPEAT"/>
    <property type="match status" value="7"/>
</dbReference>
<feature type="repeat" description="ANK" evidence="3">
    <location>
        <begin position="168"/>
        <end position="189"/>
    </location>
</feature>
<dbReference type="AlphaFoldDB" id="A0A9P8IBB6"/>
<dbReference type="PANTHER" id="PTHR24180">
    <property type="entry name" value="CYCLIN-DEPENDENT KINASE INHIBITOR 2C-RELATED"/>
    <property type="match status" value="1"/>
</dbReference>
<dbReference type="Pfam" id="PF12796">
    <property type="entry name" value="Ank_2"/>
    <property type="match status" value="3"/>
</dbReference>
<evidence type="ECO:0000256" key="3">
    <source>
        <dbReference type="PROSITE-ProRule" id="PRU00023"/>
    </source>
</evidence>
<evidence type="ECO:0000313" key="5">
    <source>
        <dbReference type="Proteomes" id="UP000750711"/>
    </source>
</evidence>
<feature type="repeat" description="ANK" evidence="3">
    <location>
        <begin position="135"/>
        <end position="167"/>
    </location>
</feature>
<dbReference type="InterPro" id="IPR036770">
    <property type="entry name" value="Ankyrin_rpt-contain_sf"/>
</dbReference>